<organism evidence="1">
    <name type="scientific">marine sediment metagenome</name>
    <dbReference type="NCBI Taxonomy" id="412755"/>
    <lineage>
        <taxon>unclassified sequences</taxon>
        <taxon>metagenomes</taxon>
        <taxon>ecological metagenomes</taxon>
    </lineage>
</organism>
<reference evidence="1" key="1">
    <citation type="journal article" date="2014" name="Front. Microbiol.">
        <title>High frequency of phylogenetically diverse reductive dehalogenase-homologous genes in deep subseafloor sedimentary metagenomes.</title>
        <authorList>
            <person name="Kawai M."/>
            <person name="Futagami T."/>
            <person name="Toyoda A."/>
            <person name="Takaki Y."/>
            <person name="Nishi S."/>
            <person name="Hori S."/>
            <person name="Arai W."/>
            <person name="Tsubouchi T."/>
            <person name="Morono Y."/>
            <person name="Uchiyama I."/>
            <person name="Ito T."/>
            <person name="Fujiyama A."/>
            <person name="Inagaki F."/>
            <person name="Takami H."/>
        </authorList>
    </citation>
    <scope>NUCLEOTIDE SEQUENCE</scope>
    <source>
        <strain evidence="1">Expedition CK06-06</strain>
    </source>
</reference>
<comment type="caution">
    <text evidence="1">The sequence shown here is derived from an EMBL/GenBank/DDBJ whole genome shotgun (WGS) entry which is preliminary data.</text>
</comment>
<dbReference type="AlphaFoldDB" id="X1D168"/>
<name>X1D168_9ZZZZ</name>
<dbReference type="EMBL" id="BART01022889">
    <property type="protein sequence ID" value="GAH01965.1"/>
    <property type="molecule type" value="Genomic_DNA"/>
</dbReference>
<evidence type="ECO:0000313" key="1">
    <source>
        <dbReference type="EMBL" id="GAH01965.1"/>
    </source>
</evidence>
<gene>
    <name evidence="1" type="ORF">S01H4_41795</name>
</gene>
<protein>
    <submittedName>
        <fullName evidence="1">Uncharacterized protein</fullName>
    </submittedName>
</protein>
<proteinExistence type="predicted"/>
<sequence length="73" mass="9043">MSKYFYDKFPYVDFPRGMEIKVIKVKNERKVCELLGKVKVISKEINSIKRGFELREEYKRREDELFDDYNKRR</sequence>
<accession>X1D168</accession>